<sequence length="90" mass="9924">MRFLSPGVNVLRRGFRHGVNLCSGPEVSRANGVRTVCEGRAKPLRRGLPSGANEMRMPVRKRMLFPCAVLAFIGPFRAHGMPTIVRMSSC</sequence>
<name>Q13PD9_PARXL</name>
<dbReference type="Proteomes" id="UP000001817">
    <property type="component" value="Chromosome 2"/>
</dbReference>
<keyword evidence="2" id="KW-1185">Reference proteome</keyword>
<proteinExistence type="predicted"/>
<evidence type="ECO:0000313" key="2">
    <source>
        <dbReference type="Proteomes" id="UP000001817"/>
    </source>
</evidence>
<reference evidence="1 2" key="1">
    <citation type="journal article" date="2006" name="Proc. Natl. Acad. Sci. U.S.A.">
        <title>Burkholderia xenovorans LB400 harbors a multi-replicon, 9.73-Mbp genome shaped for versatility.</title>
        <authorList>
            <person name="Chain P.S."/>
            <person name="Denef V.J."/>
            <person name="Konstantinidis K.T."/>
            <person name="Vergez L.M."/>
            <person name="Agullo L."/>
            <person name="Reyes V.L."/>
            <person name="Hauser L."/>
            <person name="Cordova M."/>
            <person name="Gomez L."/>
            <person name="Gonzalez M."/>
            <person name="Land M."/>
            <person name="Lao V."/>
            <person name="Larimer F."/>
            <person name="LiPuma J.J."/>
            <person name="Mahenthiralingam E."/>
            <person name="Malfatti S.A."/>
            <person name="Marx C.J."/>
            <person name="Parnell J.J."/>
            <person name="Ramette A."/>
            <person name="Richardson P."/>
            <person name="Seeger M."/>
            <person name="Smith D."/>
            <person name="Spilker T."/>
            <person name="Sul W.J."/>
            <person name="Tsoi T.V."/>
            <person name="Ulrich L.E."/>
            <person name="Zhulin I.B."/>
            <person name="Tiedje J.M."/>
        </authorList>
    </citation>
    <scope>NUCLEOTIDE SEQUENCE [LARGE SCALE GENOMIC DNA]</scope>
    <source>
        <strain evidence="1 2">LB400</strain>
    </source>
</reference>
<evidence type="ECO:0000313" key="1">
    <source>
        <dbReference type="EMBL" id="ABE34050.1"/>
    </source>
</evidence>
<dbReference type="KEGG" id="bxe:Bxe_B1919"/>
<accession>Q13PD9</accession>
<organism evidence="1 2">
    <name type="scientific">Paraburkholderia xenovorans (strain LB400)</name>
    <dbReference type="NCBI Taxonomy" id="266265"/>
    <lineage>
        <taxon>Bacteria</taxon>
        <taxon>Pseudomonadati</taxon>
        <taxon>Pseudomonadota</taxon>
        <taxon>Betaproteobacteria</taxon>
        <taxon>Burkholderiales</taxon>
        <taxon>Burkholderiaceae</taxon>
        <taxon>Paraburkholderia</taxon>
    </lineage>
</organism>
<gene>
    <name evidence="1" type="ORF">Bxe_B1919</name>
</gene>
<dbReference type="EMBL" id="CP000271">
    <property type="protein sequence ID" value="ABE34050.1"/>
    <property type="molecule type" value="Genomic_DNA"/>
</dbReference>
<dbReference type="AlphaFoldDB" id="Q13PD9"/>
<protein>
    <submittedName>
        <fullName evidence="1">Uncharacterized protein</fullName>
    </submittedName>
</protein>